<feature type="compositionally biased region" description="Basic and acidic residues" evidence="1">
    <location>
        <begin position="8"/>
        <end position="17"/>
    </location>
</feature>
<organism evidence="2 3">
    <name type="scientific">Protopolystoma xenopodis</name>
    <dbReference type="NCBI Taxonomy" id="117903"/>
    <lineage>
        <taxon>Eukaryota</taxon>
        <taxon>Metazoa</taxon>
        <taxon>Spiralia</taxon>
        <taxon>Lophotrochozoa</taxon>
        <taxon>Platyhelminthes</taxon>
        <taxon>Monogenea</taxon>
        <taxon>Polyopisthocotylea</taxon>
        <taxon>Polystomatidea</taxon>
        <taxon>Polystomatidae</taxon>
        <taxon>Protopolystoma</taxon>
    </lineage>
</organism>
<accession>A0A448WRB5</accession>
<dbReference type="AlphaFoldDB" id="A0A448WRB5"/>
<gene>
    <name evidence="2" type="ORF">PXEA_LOCUS11670</name>
</gene>
<dbReference type="Proteomes" id="UP000784294">
    <property type="component" value="Unassembled WGS sequence"/>
</dbReference>
<dbReference type="EMBL" id="CAAALY010036084">
    <property type="protein sequence ID" value="VEL18230.1"/>
    <property type="molecule type" value="Genomic_DNA"/>
</dbReference>
<proteinExistence type="predicted"/>
<evidence type="ECO:0000313" key="2">
    <source>
        <dbReference type="EMBL" id="VEL18230.1"/>
    </source>
</evidence>
<keyword evidence="3" id="KW-1185">Reference proteome</keyword>
<evidence type="ECO:0000313" key="3">
    <source>
        <dbReference type="Proteomes" id="UP000784294"/>
    </source>
</evidence>
<comment type="caution">
    <text evidence="2">The sequence shown here is derived from an EMBL/GenBank/DDBJ whole genome shotgun (WGS) entry which is preliminary data.</text>
</comment>
<feature type="region of interest" description="Disordered" evidence="1">
    <location>
        <begin position="1"/>
        <end position="30"/>
    </location>
</feature>
<reference evidence="2" key="1">
    <citation type="submission" date="2018-11" db="EMBL/GenBank/DDBJ databases">
        <authorList>
            <consortium name="Pathogen Informatics"/>
        </authorList>
    </citation>
    <scope>NUCLEOTIDE SEQUENCE</scope>
</reference>
<evidence type="ECO:0000256" key="1">
    <source>
        <dbReference type="SAM" id="MobiDB-lite"/>
    </source>
</evidence>
<protein>
    <submittedName>
        <fullName evidence="2">Uncharacterized protein</fullName>
    </submittedName>
</protein>
<name>A0A448WRB5_9PLAT</name>
<sequence>MTCTSLDSKPKCIEKHSQSPSHLNQHYADEKASAQAMPSQSLHATVSQVYQTDATRFEFTIEPGALLCAFFNEWHWVCLFKASTSASGGRFDRRTPTLARPCRVIHMRMTEFRKSWSCGSDSLAPEGLATTSSEVTFFTCSGRQKGQNGTYTC</sequence>